<feature type="region of interest" description="Disordered" evidence="4">
    <location>
        <begin position="148"/>
        <end position="183"/>
    </location>
</feature>
<comment type="caution">
    <text evidence="3">Lacks conserved residue(s) required for the propagation of feature annotation.</text>
</comment>
<dbReference type="EMBL" id="CM029052">
    <property type="protein sequence ID" value="KAG2559437.1"/>
    <property type="molecule type" value="Genomic_DNA"/>
</dbReference>
<evidence type="ECO:0000313" key="5">
    <source>
        <dbReference type="EMBL" id="KAG2559437.1"/>
    </source>
</evidence>
<keyword evidence="6" id="KW-1185">Reference proteome</keyword>
<dbReference type="PANTHER" id="PTHR31636">
    <property type="entry name" value="OSJNBA0084A10.13 PROTEIN-RELATED"/>
    <property type="match status" value="1"/>
</dbReference>
<reference evidence="5" key="1">
    <citation type="submission" date="2020-05" db="EMBL/GenBank/DDBJ databases">
        <title>WGS assembly of Panicum virgatum.</title>
        <authorList>
            <person name="Lovell J.T."/>
            <person name="Jenkins J."/>
            <person name="Shu S."/>
            <person name="Juenger T.E."/>
            <person name="Schmutz J."/>
        </authorList>
    </citation>
    <scope>NUCLEOTIDE SEQUENCE</scope>
    <source>
        <strain evidence="5">AP13</strain>
    </source>
</reference>
<protein>
    <submittedName>
        <fullName evidence="5">Uncharacterized protein</fullName>
    </submittedName>
</protein>
<feature type="region of interest" description="Leucine repeat II (LRII)" evidence="3">
    <location>
        <begin position="397"/>
        <end position="429"/>
    </location>
</feature>
<feature type="compositionally biased region" description="Polar residues" evidence="4">
    <location>
        <begin position="210"/>
        <end position="219"/>
    </location>
</feature>
<feature type="short sequence motif" description="VHIID" evidence="3">
    <location>
        <begin position="347"/>
        <end position="351"/>
    </location>
</feature>
<evidence type="ECO:0000256" key="1">
    <source>
        <dbReference type="ARBA" id="ARBA00023015"/>
    </source>
</evidence>
<gene>
    <name evidence="5" type="ORF">PVAP13_8NG296100</name>
</gene>
<accession>A0A8T0PB08</accession>
<comment type="caution">
    <text evidence="5">The sequence shown here is derived from an EMBL/GenBank/DDBJ whole genome shotgun (WGS) entry which is preliminary data.</text>
</comment>
<feature type="compositionally biased region" description="Basic residues" evidence="4">
    <location>
        <begin position="148"/>
        <end position="157"/>
    </location>
</feature>
<evidence type="ECO:0000256" key="3">
    <source>
        <dbReference type="PROSITE-ProRule" id="PRU01191"/>
    </source>
</evidence>
<evidence type="ECO:0000313" key="6">
    <source>
        <dbReference type="Proteomes" id="UP000823388"/>
    </source>
</evidence>
<keyword evidence="1" id="KW-0805">Transcription regulation</keyword>
<organism evidence="5 6">
    <name type="scientific">Panicum virgatum</name>
    <name type="common">Blackwell switchgrass</name>
    <dbReference type="NCBI Taxonomy" id="38727"/>
    <lineage>
        <taxon>Eukaryota</taxon>
        <taxon>Viridiplantae</taxon>
        <taxon>Streptophyta</taxon>
        <taxon>Embryophyta</taxon>
        <taxon>Tracheophyta</taxon>
        <taxon>Spermatophyta</taxon>
        <taxon>Magnoliopsida</taxon>
        <taxon>Liliopsida</taxon>
        <taxon>Poales</taxon>
        <taxon>Poaceae</taxon>
        <taxon>PACMAD clade</taxon>
        <taxon>Panicoideae</taxon>
        <taxon>Panicodae</taxon>
        <taxon>Paniceae</taxon>
        <taxon>Panicinae</taxon>
        <taxon>Panicum</taxon>
        <taxon>Panicum sect. Hiantes</taxon>
    </lineage>
</organism>
<comment type="similarity">
    <text evidence="3">Belongs to the GRAS family.</text>
</comment>
<name>A0A8T0PB08_PANVG</name>
<feature type="region of interest" description="Leucine repeat I (LRI)" evidence="3">
    <location>
        <begin position="237"/>
        <end position="297"/>
    </location>
</feature>
<dbReference type="AlphaFoldDB" id="A0A8T0PB08"/>
<sequence>MAAAPEEFLFVHPDPPSPSVFLDLPPTPPHDDPAAFDDMVLPYIARLLMDEEAAGADSFYQYPDHPALLQAQLPFAQILSDCTASPSVSADTGAGRGCSDSDHSPTVASPAADHATDMVTSAFLKGMEEATKFLPTNDALLLLDHTGGHARGRKNNRHAATGYDDDDPEPEARRATKLAATEPDEAGARQMFDDMMLRERDICMKGVQQRLTAGANHTSAPRRRRRRGDTSTDDDAVDLHALLLRCAQAVAADDRRVAHDLLAQVRRHSSPTGDAAQRLAHCFAEGLEARLAGTGSRLYHSLMVRPTSAVDFLKAYQLFMAACCCKKVAFTFSNKTIFDAAAGRRRLHIVDYGISYGFQWPGLLRGLAARQGGPPEVRITGIDLPQPGFRPAYQIEETGRRLAGCARELGVPFRFRGIAAKRETISPEDLDIDPGEVLVVSSLCHFRHLMDESVVLGRPSPRDEVLGNIRRMRPDVFIHGVVNGGYGTTYFPTRFRELLFYWSAQFDLLEATVPRESPERLLVERDIFGRSAVNVIACEGADRVERPETYRQWQARNQRAGLRQLPLEPQAVKVVLDKVRDNYHKDFVVDEDQSWLLHRWKGRVLYGLSTWVADDADDATSSR</sequence>
<feature type="region of interest" description="VHIID" evidence="3">
    <location>
        <begin position="316"/>
        <end position="381"/>
    </location>
</feature>
<dbReference type="Pfam" id="PF03514">
    <property type="entry name" value="GRAS"/>
    <property type="match status" value="1"/>
</dbReference>
<dbReference type="PROSITE" id="PS50985">
    <property type="entry name" value="GRAS"/>
    <property type="match status" value="1"/>
</dbReference>
<dbReference type="OrthoDB" id="47276at2759"/>
<feature type="region of interest" description="SAW" evidence="3">
    <location>
        <begin position="537"/>
        <end position="612"/>
    </location>
</feature>
<evidence type="ECO:0000256" key="4">
    <source>
        <dbReference type="SAM" id="MobiDB-lite"/>
    </source>
</evidence>
<feature type="region of interest" description="Disordered" evidence="4">
    <location>
        <begin position="86"/>
        <end position="111"/>
    </location>
</feature>
<evidence type="ECO:0000256" key="2">
    <source>
        <dbReference type="ARBA" id="ARBA00023163"/>
    </source>
</evidence>
<feature type="region of interest" description="Disordered" evidence="4">
    <location>
        <begin position="210"/>
        <end position="232"/>
    </location>
</feature>
<dbReference type="InterPro" id="IPR005202">
    <property type="entry name" value="TF_GRAS"/>
</dbReference>
<proteinExistence type="inferred from homology"/>
<dbReference type="Proteomes" id="UP000823388">
    <property type="component" value="Chromosome 8N"/>
</dbReference>
<keyword evidence="2" id="KW-0804">Transcription</keyword>